<organism evidence="1 2">
    <name type="scientific">Rhizobium leguminosarum</name>
    <dbReference type="NCBI Taxonomy" id="384"/>
    <lineage>
        <taxon>Bacteria</taxon>
        <taxon>Pseudomonadati</taxon>
        <taxon>Pseudomonadota</taxon>
        <taxon>Alphaproteobacteria</taxon>
        <taxon>Hyphomicrobiales</taxon>
        <taxon>Rhizobiaceae</taxon>
        <taxon>Rhizobium/Agrobacterium group</taxon>
        <taxon>Rhizobium</taxon>
    </lineage>
</organism>
<feature type="non-terminal residue" evidence="1">
    <location>
        <position position="169"/>
    </location>
</feature>
<name>A0A6P0DVQ5_RHILE</name>
<protein>
    <submittedName>
        <fullName evidence="1">Uncharacterized protein</fullName>
    </submittedName>
</protein>
<proteinExistence type="predicted"/>
<gene>
    <name evidence="1" type="ORF">GUK36_40160</name>
</gene>
<sequence length="169" mass="18668">DLRTQSQDEGVRRRAFAKVRTKLGQLRADQQQSIAKLSTEKPRIEASLGLLDQRLVTLWRSIIIADQEFREEVAKKAACGKFINTLAVAATIVATASTGGVGAIGAYAGLLKLWRDLGHNEKDDAEYPDWVKSTLSDSDRRIKLIEKVEGDSKKVAEALARFKDLMGIT</sequence>
<reference evidence="1 2" key="1">
    <citation type="submission" date="2020-01" db="EMBL/GenBank/DDBJ databases">
        <title>Rhizobium genotypes associated with high levels of biological nitrogen fixation by grain legumes in a temperate-maritime cropping system.</title>
        <authorList>
            <person name="Maluk M."/>
            <person name="Francesc Ferrando Molina F."/>
            <person name="Lopez Del Egido L."/>
            <person name="Lafos M."/>
            <person name="Langarica-Fuentes A."/>
            <person name="Gebre Yohannes G."/>
            <person name="Young M.W."/>
            <person name="Martin P."/>
            <person name="Gantlett R."/>
            <person name="Kenicer G."/>
            <person name="Hawes C."/>
            <person name="Begg G.S."/>
            <person name="Quilliam R.S."/>
            <person name="Squire G.R."/>
            <person name="Poole P.S."/>
            <person name="Young P.W."/>
            <person name="Iannetta P.M."/>
            <person name="James E.K."/>
        </authorList>
    </citation>
    <scope>NUCLEOTIDE SEQUENCE [LARGE SCALE GENOMIC DNA]</scope>
    <source>
        <strain evidence="1 2">JHI944</strain>
    </source>
</reference>
<dbReference type="Proteomes" id="UP000471409">
    <property type="component" value="Unassembled WGS sequence"/>
</dbReference>
<evidence type="ECO:0000313" key="1">
    <source>
        <dbReference type="EMBL" id="NEK55446.1"/>
    </source>
</evidence>
<accession>A0A6P0DVQ5</accession>
<comment type="caution">
    <text evidence="1">The sequence shown here is derived from an EMBL/GenBank/DDBJ whole genome shotgun (WGS) entry which is preliminary data.</text>
</comment>
<dbReference type="AlphaFoldDB" id="A0A6P0DVQ5"/>
<dbReference type="RefSeq" id="WP_164001284.1">
    <property type="nucleotide sequence ID" value="NZ_WXXP01000548.1"/>
</dbReference>
<dbReference type="EMBL" id="WXXP01000548">
    <property type="protein sequence ID" value="NEK55446.1"/>
    <property type="molecule type" value="Genomic_DNA"/>
</dbReference>
<evidence type="ECO:0000313" key="2">
    <source>
        <dbReference type="Proteomes" id="UP000471409"/>
    </source>
</evidence>
<feature type="non-terminal residue" evidence="1">
    <location>
        <position position="1"/>
    </location>
</feature>